<comment type="caution">
    <text evidence="2">The sequence shown here is derived from an EMBL/GenBank/DDBJ whole genome shotgun (WGS) entry which is preliminary data.</text>
</comment>
<evidence type="ECO:0000313" key="4">
    <source>
        <dbReference type="Proteomes" id="UP000663832"/>
    </source>
</evidence>
<dbReference type="Proteomes" id="UP000663877">
    <property type="component" value="Unassembled WGS sequence"/>
</dbReference>
<evidence type="ECO:0000313" key="5">
    <source>
        <dbReference type="Proteomes" id="UP000663877"/>
    </source>
</evidence>
<dbReference type="AlphaFoldDB" id="A0A814LLV3"/>
<dbReference type="OrthoDB" id="414418at2759"/>
<dbReference type="Gene3D" id="3.40.50.1240">
    <property type="entry name" value="Phosphoglycerate mutase-like"/>
    <property type="match status" value="1"/>
</dbReference>
<dbReference type="Pfam" id="PF00300">
    <property type="entry name" value="His_Phos_1"/>
    <property type="match status" value="1"/>
</dbReference>
<dbReference type="EMBL" id="CAJNOI010000104">
    <property type="protein sequence ID" value="CAF1066454.1"/>
    <property type="molecule type" value="Genomic_DNA"/>
</dbReference>
<sequence>MCAKKFNAYFDPSSFFFGQSRKRGLPKVPVDEEVNEESGYYSSSYGSGSESSDAPLRFIIIRHGERVDVMFGAGWTQKAFDHSGAYHCFDANMPPSLPHRTNWVDYDVDTPLTAKGLSQSWNVGSVLARYNLPVTACYSSPAFRSIQTADRILEGMSRKGHVPLRLELGLFECTSWYARSPINFMSDEELLNGNYNIDTHYRSQVSDLRLLENEYQYYDRSKEAMKKIIRLHRKTGGTILLVAHAPSLEVLTRHLMNGQPRPERLAELAGKVDFCSMTVVERESSTKPWQFRYSLDEQANQGIWQQQQLQLQQANHALIPSKSHTPAVQSSSSSSHYQPPNTFANFLAKPSNSAHQHQYFPQQDAYPPYFVL</sequence>
<dbReference type="InterPro" id="IPR051710">
    <property type="entry name" value="Phosphatase_SH3-domain"/>
</dbReference>
<dbReference type="PANTHER" id="PTHR16469">
    <property type="entry name" value="UBIQUITIN-ASSOCIATED AND SH3 DOMAIN-CONTAINING BA-RELATED"/>
    <property type="match status" value="1"/>
</dbReference>
<proteinExistence type="predicted"/>
<gene>
    <name evidence="2" type="ORF">BJG266_LOCUS19461</name>
    <name evidence="3" type="ORF">QVE165_LOCUS36814</name>
</gene>
<name>A0A814LLV3_9BILA</name>
<accession>A0A814LLV3</accession>
<organism evidence="2 5">
    <name type="scientific">Adineta steineri</name>
    <dbReference type="NCBI Taxonomy" id="433720"/>
    <lineage>
        <taxon>Eukaryota</taxon>
        <taxon>Metazoa</taxon>
        <taxon>Spiralia</taxon>
        <taxon>Gnathifera</taxon>
        <taxon>Rotifera</taxon>
        <taxon>Eurotatoria</taxon>
        <taxon>Bdelloidea</taxon>
        <taxon>Adinetida</taxon>
        <taxon>Adinetidae</taxon>
        <taxon>Adineta</taxon>
    </lineage>
</organism>
<dbReference type="InterPro" id="IPR029033">
    <property type="entry name" value="His_PPase_superfam"/>
</dbReference>
<dbReference type="PANTHER" id="PTHR16469:SF27">
    <property type="entry name" value="UBIQUITIN-ASSOCIATED AND SH3 DOMAIN-CONTAINING BA-RELATED"/>
    <property type="match status" value="1"/>
</dbReference>
<keyword evidence="4" id="KW-1185">Reference proteome</keyword>
<evidence type="ECO:0000313" key="3">
    <source>
        <dbReference type="EMBL" id="CAF1401838.1"/>
    </source>
</evidence>
<evidence type="ECO:0000256" key="1">
    <source>
        <dbReference type="SAM" id="MobiDB-lite"/>
    </source>
</evidence>
<dbReference type="SUPFAM" id="SSF53254">
    <property type="entry name" value="Phosphoglycerate mutase-like"/>
    <property type="match status" value="1"/>
</dbReference>
<feature type="region of interest" description="Disordered" evidence="1">
    <location>
        <begin position="321"/>
        <end position="342"/>
    </location>
</feature>
<evidence type="ECO:0000313" key="2">
    <source>
        <dbReference type="EMBL" id="CAF1066454.1"/>
    </source>
</evidence>
<dbReference type="EMBL" id="CAJNOM010000374">
    <property type="protein sequence ID" value="CAF1401838.1"/>
    <property type="molecule type" value="Genomic_DNA"/>
</dbReference>
<dbReference type="Proteomes" id="UP000663832">
    <property type="component" value="Unassembled WGS sequence"/>
</dbReference>
<reference evidence="2" key="1">
    <citation type="submission" date="2021-02" db="EMBL/GenBank/DDBJ databases">
        <authorList>
            <person name="Nowell W R."/>
        </authorList>
    </citation>
    <scope>NUCLEOTIDE SEQUENCE</scope>
</reference>
<dbReference type="CDD" id="cd07067">
    <property type="entry name" value="HP_PGM_like"/>
    <property type="match status" value="1"/>
</dbReference>
<protein>
    <submittedName>
        <fullName evidence="2">Uncharacterized protein</fullName>
    </submittedName>
</protein>
<dbReference type="InterPro" id="IPR013078">
    <property type="entry name" value="His_Pase_superF_clade-1"/>
</dbReference>